<dbReference type="EMBL" id="CP090164">
    <property type="protein sequence ID" value="UJO13259.1"/>
    <property type="molecule type" value="Genomic_DNA"/>
</dbReference>
<accession>A0A9Q8P4V3</accession>
<dbReference type="EC" id="5.6.2.3" evidence="5"/>
<keyword evidence="4 5" id="KW-0067">ATP-binding</keyword>
<organism evidence="8 9">
    <name type="scientific">Passalora fulva</name>
    <name type="common">Tomato leaf mold</name>
    <name type="synonym">Cladosporium fulvum</name>
    <dbReference type="NCBI Taxonomy" id="5499"/>
    <lineage>
        <taxon>Eukaryota</taxon>
        <taxon>Fungi</taxon>
        <taxon>Dikarya</taxon>
        <taxon>Ascomycota</taxon>
        <taxon>Pezizomycotina</taxon>
        <taxon>Dothideomycetes</taxon>
        <taxon>Dothideomycetidae</taxon>
        <taxon>Mycosphaerellales</taxon>
        <taxon>Mycosphaerellaceae</taxon>
        <taxon>Fulvia</taxon>
    </lineage>
</organism>
<evidence type="ECO:0000256" key="2">
    <source>
        <dbReference type="ARBA" id="ARBA00022801"/>
    </source>
</evidence>
<dbReference type="GeneID" id="71983421"/>
<keyword evidence="5" id="KW-0233">DNA recombination</keyword>
<keyword evidence="5" id="KW-0227">DNA damage</keyword>
<evidence type="ECO:0000256" key="3">
    <source>
        <dbReference type="ARBA" id="ARBA00022806"/>
    </source>
</evidence>
<dbReference type="GO" id="GO:0005524">
    <property type="term" value="F:ATP binding"/>
    <property type="evidence" value="ECO:0007669"/>
    <property type="project" value="UniProtKB-KW"/>
</dbReference>
<dbReference type="GO" id="GO:0016787">
    <property type="term" value="F:hydrolase activity"/>
    <property type="evidence" value="ECO:0007669"/>
    <property type="project" value="UniProtKB-KW"/>
</dbReference>
<dbReference type="Proteomes" id="UP000756132">
    <property type="component" value="Chromosome 2"/>
</dbReference>
<dbReference type="SMART" id="SM00382">
    <property type="entry name" value="AAA"/>
    <property type="match status" value="1"/>
</dbReference>
<dbReference type="GO" id="GO:0000723">
    <property type="term" value="P:telomere maintenance"/>
    <property type="evidence" value="ECO:0007669"/>
    <property type="project" value="InterPro"/>
</dbReference>
<evidence type="ECO:0000313" key="8">
    <source>
        <dbReference type="EMBL" id="UJO13259.1"/>
    </source>
</evidence>
<dbReference type="InterPro" id="IPR003593">
    <property type="entry name" value="AAA+_ATPase"/>
</dbReference>
<dbReference type="PANTHER" id="PTHR47642:SF7">
    <property type="entry name" value="ATP-DEPENDENT DNA HELICASE PIF1"/>
    <property type="match status" value="1"/>
</dbReference>
<evidence type="ECO:0000256" key="5">
    <source>
        <dbReference type="RuleBase" id="RU363044"/>
    </source>
</evidence>
<dbReference type="AlphaFoldDB" id="A0A9Q8P4V3"/>
<comment type="cofactor">
    <cofactor evidence="5">
        <name>Mg(2+)</name>
        <dbReference type="ChEBI" id="CHEBI:18420"/>
    </cofactor>
</comment>
<name>A0A9Q8P4V3_PASFU</name>
<feature type="region of interest" description="Disordered" evidence="6">
    <location>
        <begin position="1"/>
        <end position="27"/>
    </location>
</feature>
<keyword evidence="1 5" id="KW-0547">Nucleotide-binding</keyword>
<comment type="catalytic activity">
    <reaction evidence="5">
        <text>ATP + H2O = ADP + phosphate + H(+)</text>
        <dbReference type="Rhea" id="RHEA:13065"/>
        <dbReference type="ChEBI" id="CHEBI:15377"/>
        <dbReference type="ChEBI" id="CHEBI:15378"/>
        <dbReference type="ChEBI" id="CHEBI:30616"/>
        <dbReference type="ChEBI" id="CHEBI:43474"/>
        <dbReference type="ChEBI" id="CHEBI:456216"/>
        <dbReference type="EC" id="5.6.2.3"/>
    </reaction>
</comment>
<dbReference type="OrthoDB" id="432234at2759"/>
<dbReference type="InterPro" id="IPR003840">
    <property type="entry name" value="DNA_helicase_dom"/>
</dbReference>
<dbReference type="PANTHER" id="PTHR47642">
    <property type="entry name" value="ATP-DEPENDENT DNA HELICASE"/>
    <property type="match status" value="1"/>
</dbReference>
<dbReference type="KEGG" id="ffu:CLAFUR5_03543"/>
<sequence length="601" mass="68258">MSASNNFPWRTPSASPACEQQPPAKRAKLEHDVNSISPEDEVQIPAMVFSEEQQAAIDLIVSGANTFLTGSAGSGKTVVLKEAIRRLRNQDKRVDVTAPTGRAAEHVGGSTLSHFARWSPFSRKQSLNDIKDNARQDINSKHFKDLDTLIIDEISMVSSYTLERLNYALRAGRADKDEGHNAEHDSVIDDDDDEGPPPRVETLHKEPFGGVQLVCCGDFCQLPPVSPFEHCIECGKSMKRKKVKKVWYYDCEPCGITEKESKRWAFSAASWKAAKFDNVFLGKNQRQSEISFVSTLDRIARGEKIPPVSKALILHHPENTDGAIKLFAKNEQVDEENKKDFETHEGETMSYQCHNYFWRNRDHRWLYDREIPAGQTISPKMKQERHSYSEELELKLEMPVILLRNIDVKRGLVNGSQGRVVGFEGVEREEVHKWSAHIYQGESCAHVPSRGGEFASLYSDQIKEYVTTNSDPDDPDTAIKWPRVLFENEARRVEVVILPDCRLELYGNEEPYSKECRTQIPLTARWAMTIHKSQGMTLDKVIVHLDNVFQAEQVYVGLSRAKSTRGLKVIGETKDFDKHKSDPAVLRFLKKTKWAIGEYVK</sequence>
<reference evidence="8" key="2">
    <citation type="journal article" date="2022" name="Microb. Genom.">
        <title>A chromosome-scale genome assembly of the tomato pathogen Cladosporium fulvum reveals a compartmentalized genome architecture and the presence of a dispensable chromosome.</title>
        <authorList>
            <person name="Zaccaron A.Z."/>
            <person name="Chen L.H."/>
            <person name="Samaras A."/>
            <person name="Stergiopoulos I."/>
        </authorList>
    </citation>
    <scope>NUCLEOTIDE SEQUENCE</scope>
    <source>
        <strain evidence="8">Race5_Kim</strain>
    </source>
</reference>
<keyword evidence="2 5" id="KW-0378">Hydrolase</keyword>
<dbReference type="CDD" id="cd18809">
    <property type="entry name" value="SF1_C_RecD"/>
    <property type="match status" value="1"/>
</dbReference>
<dbReference type="GO" id="GO:0006281">
    <property type="term" value="P:DNA repair"/>
    <property type="evidence" value="ECO:0007669"/>
    <property type="project" value="UniProtKB-KW"/>
</dbReference>
<evidence type="ECO:0000256" key="6">
    <source>
        <dbReference type="SAM" id="MobiDB-lite"/>
    </source>
</evidence>
<reference evidence="8" key="1">
    <citation type="submission" date="2021-12" db="EMBL/GenBank/DDBJ databases">
        <authorList>
            <person name="Zaccaron A."/>
            <person name="Stergiopoulos I."/>
        </authorList>
    </citation>
    <scope>NUCLEOTIDE SEQUENCE</scope>
    <source>
        <strain evidence="8">Race5_Kim</strain>
    </source>
</reference>
<keyword evidence="9" id="KW-1185">Reference proteome</keyword>
<evidence type="ECO:0000256" key="4">
    <source>
        <dbReference type="ARBA" id="ARBA00022840"/>
    </source>
</evidence>
<dbReference type="Gene3D" id="3.40.50.300">
    <property type="entry name" value="P-loop containing nucleotide triphosphate hydrolases"/>
    <property type="match status" value="2"/>
</dbReference>
<dbReference type="InterPro" id="IPR010285">
    <property type="entry name" value="DNA_helicase_pif1-like_DEAD"/>
</dbReference>
<dbReference type="InterPro" id="IPR051055">
    <property type="entry name" value="PIF1_helicase"/>
</dbReference>
<feature type="domain" description="AAA+ ATPase" evidence="7">
    <location>
        <begin position="62"/>
        <end position="252"/>
    </location>
</feature>
<dbReference type="Pfam" id="PF02689">
    <property type="entry name" value="Herpes_Helicase"/>
    <property type="match status" value="1"/>
</dbReference>
<dbReference type="GO" id="GO:0006310">
    <property type="term" value="P:DNA recombination"/>
    <property type="evidence" value="ECO:0007669"/>
    <property type="project" value="UniProtKB-KW"/>
</dbReference>
<comment type="similarity">
    <text evidence="5">Belongs to the helicase family.</text>
</comment>
<evidence type="ECO:0000313" key="9">
    <source>
        <dbReference type="Proteomes" id="UP000756132"/>
    </source>
</evidence>
<dbReference type="SUPFAM" id="SSF52540">
    <property type="entry name" value="P-loop containing nucleoside triphosphate hydrolases"/>
    <property type="match status" value="2"/>
</dbReference>
<dbReference type="RefSeq" id="XP_047757625.1">
    <property type="nucleotide sequence ID" value="XM_047902691.1"/>
</dbReference>
<evidence type="ECO:0000256" key="1">
    <source>
        <dbReference type="ARBA" id="ARBA00022741"/>
    </source>
</evidence>
<dbReference type="Pfam" id="PF21530">
    <property type="entry name" value="Pif1_2B_dom"/>
    <property type="match status" value="1"/>
</dbReference>
<evidence type="ECO:0000259" key="7">
    <source>
        <dbReference type="SMART" id="SM00382"/>
    </source>
</evidence>
<feature type="compositionally biased region" description="Basic and acidic residues" evidence="6">
    <location>
        <begin position="176"/>
        <end position="187"/>
    </location>
</feature>
<keyword evidence="5" id="KW-0234">DNA repair</keyword>
<proteinExistence type="inferred from homology"/>
<feature type="region of interest" description="Disordered" evidence="6">
    <location>
        <begin position="176"/>
        <end position="197"/>
    </location>
</feature>
<keyword evidence="3 5" id="KW-0347">Helicase</keyword>
<dbReference type="Pfam" id="PF05970">
    <property type="entry name" value="PIF1"/>
    <property type="match status" value="1"/>
</dbReference>
<feature type="compositionally biased region" description="Polar residues" evidence="6">
    <location>
        <begin position="1"/>
        <end position="14"/>
    </location>
</feature>
<protein>
    <recommendedName>
        <fullName evidence="5">ATP-dependent DNA helicase</fullName>
        <ecNumber evidence="5">5.6.2.3</ecNumber>
    </recommendedName>
</protein>
<dbReference type="InterPro" id="IPR049163">
    <property type="entry name" value="Pif1-like_2B_dom"/>
</dbReference>
<gene>
    <name evidence="8" type="ORF">CLAFUR5_03543</name>
</gene>
<dbReference type="GO" id="GO:0043139">
    <property type="term" value="F:5'-3' DNA helicase activity"/>
    <property type="evidence" value="ECO:0007669"/>
    <property type="project" value="UniProtKB-EC"/>
</dbReference>
<dbReference type="InterPro" id="IPR027417">
    <property type="entry name" value="P-loop_NTPase"/>
</dbReference>